<dbReference type="GO" id="GO:0005506">
    <property type="term" value="F:iron ion binding"/>
    <property type="evidence" value="ECO:0007669"/>
    <property type="project" value="InterPro"/>
</dbReference>
<evidence type="ECO:0000313" key="13">
    <source>
        <dbReference type="Proteomes" id="UP001370490"/>
    </source>
</evidence>
<dbReference type="GO" id="GO:0020037">
    <property type="term" value="F:heme binding"/>
    <property type="evidence" value="ECO:0007669"/>
    <property type="project" value="InterPro"/>
</dbReference>
<keyword evidence="7 10" id="KW-0560">Oxidoreductase</keyword>
<gene>
    <name evidence="12" type="ORF">RJ641_017662</name>
</gene>
<evidence type="ECO:0000256" key="2">
    <source>
        <dbReference type="ARBA" id="ARBA00004167"/>
    </source>
</evidence>
<keyword evidence="8 9" id="KW-0408">Iron</keyword>
<comment type="cofactor">
    <cofactor evidence="1 9">
        <name>heme</name>
        <dbReference type="ChEBI" id="CHEBI:30413"/>
    </cofactor>
</comment>
<reference evidence="12 13" key="1">
    <citation type="submission" date="2023-12" db="EMBL/GenBank/DDBJ databases">
        <title>A high-quality genome assembly for Dillenia turbinata (Dilleniales).</title>
        <authorList>
            <person name="Chanderbali A."/>
        </authorList>
    </citation>
    <scope>NUCLEOTIDE SEQUENCE [LARGE SCALE GENOMIC DNA]</scope>
    <source>
        <strain evidence="12">LSX21</strain>
        <tissue evidence="12">Leaf</tissue>
    </source>
</reference>
<evidence type="ECO:0000313" key="12">
    <source>
        <dbReference type="EMBL" id="KAK6916911.1"/>
    </source>
</evidence>
<evidence type="ECO:0000256" key="7">
    <source>
        <dbReference type="ARBA" id="ARBA00023002"/>
    </source>
</evidence>
<evidence type="ECO:0000256" key="8">
    <source>
        <dbReference type="ARBA" id="ARBA00023004"/>
    </source>
</evidence>
<dbReference type="Gene3D" id="1.10.630.10">
    <property type="entry name" value="Cytochrome P450"/>
    <property type="match status" value="1"/>
</dbReference>
<feature type="signal peptide" evidence="11">
    <location>
        <begin position="1"/>
        <end position="26"/>
    </location>
</feature>
<keyword evidence="4" id="KW-0812">Transmembrane</keyword>
<comment type="subcellular location">
    <subcellularLocation>
        <location evidence="2">Membrane</location>
        <topology evidence="2">Single-pass membrane protein</topology>
    </subcellularLocation>
</comment>
<evidence type="ECO:0000256" key="4">
    <source>
        <dbReference type="ARBA" id="ARBA00022692"/>
    </source>
</evidence>
<dbReference type="GO" id="GO:0016020">
    <property type="term" value="C:membrane"/>
    <property type="evidence" value="ECO:0007669"/>
    <property type="project" value="UniProtKB-SubCell"/>
</dbReference>
<dbReference type="EMBL" id="JBAMMX010000023">
    <property type="protein sequence ID" value="KAK6916911.1"/>
    <property type="molecule type" value="Genomic_DNA"/>
</dbReference>
<accession>A0AAN8URX1</accession>
<dbReference type="Proteomes" id="UP001370490">
    <property type="component" value="Unassembled WGS sequence"/>
</dbReference>
<evidence type="ECO:0000256" key="6">
    <source>
        <dbReference type="ARBA" id="ARBA00022989"/>
    </source>
</evidence>
<dbReference type="GO" id="GO:0016125">
    <property type="term" value="P:sterol metabolic process"/>
    <property type="evidence" value="ECO:0007669"/>
    <property type="project" value="TreeGrafter"/>
</dbReference>
<dbReference type="InterPro" id="IPR017972">
    <property type="entry name" value="Cyt_P450_CS"/>
</dbReference>
<dbReference type="FunFam" id="1.10.630.10:FF:000022">
    <property type="entry name" value="Taxadiene 5-alpha hydroxylase"/>
    <property type="match status" value="1"/>
</dbReference>
<dbReference type="InterPro" id="IPR002401">
    <property type="entry name" value="Cyt_P450_E_grp-I"/>
</dbReference>
<keyword evidence="5 9" id="KW-0479">Metal-binding</keyword>
<feature type="binding site" description="axial binding residue" evidence="9">
    <location>
        <position position="436"/>
    </location>
    <ligand>
        <name>heme</name>
        <dbReference type="ChEBI" id="CHEBI:30413"/>
    </ligand>
    <ligandPart>
        <name>Fe</name>
        <dbReference type="ChEBI" id="CHEBI:18248"/>
    </ligandPart>
</feature>
<comment type="caution">
    <text evidence="12">The sequence shown here is derived from an EMBL/GenBank/DDBJ whole genome shotgun (WGS) entry which is preliminary data.</text>
</comment>
<dbReference type="PANTHER" id="PTHR24286:SF88">
    <property type="entry name" value="BETA-AMYRIN 28-OXIDASE-LIKE"/>
    <property type="match status" value="1"/>
</dbReference>
<evidence type="ECO:0000256" key="10">
    <source>
        <dbReference type="RuleBase" id="RU000461"/>
    </source>
</evidence>
<organism evidence="12 13">
    <name type="scientific">Dillenia turbinata</name>
    <dbReference type="NCBI Taxonomy" id="194707"/>
    <lineage>
        <taxon>Eukaryota</taxon>
        <taxon>Viridiplantae</taxon>
        <taxon>Streptophyta</taxon>
        <taxon>Embryophyta</taxon>
        <taxon>Tracheophyta</taxon>
        <taxon>Spermatophyta</taxon>
        <taxon>Magnoliopsida</taxon>
        <taxon>eudicotyledons</taxon>
        <taxon>Gunneridae</taxon>
        <taxon>Pentapetalae</taxon>
        <taxon>Dilleniales</taxon>
        <taxon>Dilleniaceae</taxon>
        <taxon>Dillenia</taxon>
    </lineage>
</organism>
<keyword evidence="9 10" id="KW-0349">Heme</keyword>
<dbReference type="PROSITE" id="PS00086">
    <property type="entry name" value="CYTOCHROME_P450"/>
    <property type="match status" value="1"/>
</dbReference>
<keyword evidence="6" id="KW-1133">Transmembrane helix</keyword>
<comment type="similarity">
    <text evidence="3 10">Belongs to the cytochrome P450 family.</text>
</comment>
<dbReference type="InterPro" id="IPR001128">
    <property type="entry name" value="Cyt_P450"/>
</dbReference>
<evidence type="ECO:0000256" key="1">
    <source>
        <dbReference type="ARBA" id="ARBA00001971"/>
    </source>
</evidence>
<dbReference type="GO" id="GO:0016705">
    <property type="term" value="F:oxidoreductase activity, acting on paired donors, with incorporation or reduction of molecular oxygen"/>
    <property type="evidence" value="ECO:0007669"/>
    <property type="project" value="InterPro"/>
</dbReference>
<sequence length="487" mass="55285">MDATLLSLCAAAVFLLSFALLKLVLGRLRSDDPAANLPPGSFGWPVIGESLEFLFGKPENFVGKRMKKYSKDIFKTKILGEKTAVICGPNGHKFLFSNEQNYFTAFRPHPMQRLFRSYRSSKAPPTQIPREAETKVFKSPGFLKPEALVRYLEKMSLTTQAQLESHWGGHKTKGINEVKAFPFAKTLTLTLACRFFMGVDKPERIAKFVKHFDDITLGMHCLIVNFPGTTFYRASKAAAAIREELSKVIKEKKEAMNSGKKQMQDILAHMIVATDPTGSYMPEAEIVDKIMGLLVAGYSTVSTAMTFVMKYLGENPEVYEKVLEEHREIRGKKKEGEVLSWEDINKMKYSWNVVCEVMRLTPPLQGTFREVLTEFTYAGYTIPKGWKVYWTVSTTNKNPEYFENPEKFDPSRYEEKGETGPAAYTFVPFGGGTRTCPGKEYARLAILTFLHNVVIRFRWELVCPDEKIFGDMMPTPRHGLPIRLTPH</sequence>
<dbReference type="PRINTS" id="PR00463">
    <property type="entry name" value="EP450I"/>
</dbReference>
<dbReference type="AlphaFoldDB" id="A0AAN8URX1"/>
<keyword evidence="11" id="KW-0732">Signal</keyword>
<feature type="chain" id="PRO_5042953190" evidence="11">
    <location>
        <begin position="27"/>
        <end position="487"/>
    </location>
</feature>
<dbReference type="InterPro" id="IPR036396">
    <property type="entry name" value="Cyt_P450_sf"/>
</dbReference>
<keyword evidence="10" id="KW-0503">Monooxygenase</keyword>
<dbReference type="PANTHER" id="PTHR24286">
    <property type="entry name" value="CYTOCHROME P450 26"/>
    <property type="match status" value="1"/>
</dbReference>
<dbReference type="CDD" id="cd11043">
    <property type="entry name" value="CYP90-like"/>
    <property type="match status" value="1"/>
</dbReference>
<evidence type="ECO:0000256" key="5">
    <source>
        <dbReference type="ARBA" id="ARBA00022723"/>
    </source>
</evidence>
<name>A0AAN8URX1_9MAGN</name>
<dbReference type="PRINTS" id="PR00385">
    <property type="entry name" value="P450"/>
</dbReference>
<keyword evidence="6" id="KW-0472">Membrane</keyword>
<protein>
    <submittedName>
        <fullName evidence="12">Cytochrome P450</fullName>
    </submittedName>
</protein>
<proteinExistence type="inferred from homology"/>
<evidence type="ECO:0000256" key="9">
    <source>
        <dbReference type="PIRSR" id="PIRSR602401-1"/>
    </source>
</evidence>
<dbReference type="Pfam" id="PF00067">
    <property type="entry name" value="p450"/>
    <property type="match status" value="1"/>
</dbReference>
<keyword evidence="13" id="KW-1185">Reference proteome</keyword>
<dbReference type="SUPFAM" id="SSF48264">
    <property type="entry name" value="Cytochrome P450"/>
    <property type="match status" value="1"/>
</dbReference>
<dbReference type="GO" id="GO:0004497">
    <property type="term" value="F:monooxygenase activity"/>
    <property type="evidence" value="ECO:0007669"/>
    <property type="project" value="UniProtKB-KW"/>
</dbReference>
<evidence type="ECO:0000256" key="3">
    <source>
        <dbReference type="ARBA" id="ARBA00010617"/>
    </source>
</evidence>
<evidence type="ECO:0000256" key="11">
    <source>
        <dbReference type="SAM" id="SignalP"/>
    </source>
</evidence>